<protein>
    <recommendedName>
        <fullName evidence="4">Ribosome recycling factor domain-containing protein</fullName>
    </recommendedName>
</protein>
<dbReference type="GO" id="GO:0005739">
    <property type="term" value="C:mitochondrion"/>
    <property type="evidence" value="ECO:0007669"/>
    <property type="project" value="TreeGrafter"/>
</dbReference>
<reference evidence="5" key="1">
    <citation type="submission" date="2016-04" db="EMBL/GenBank/DDBJ databases">
        <authorList>
            <person name="Evans L.H."/>
            <person name="Alamgir A."/>
            <person name="Owens N."/>
            <person name="Weber N.D."/>
            <person name="Virtaneva K."/>
            <person name="Barbian K."/>
            <person name="Babar A."/>
            <person name="Rosenke K."/>
        </authorList>
    </citation>
    <scope>NUCLEOTIDE SEQUENCE [LARGE SCALE GENOMIC DNA]</scope>
    <source>
        <strain evidence="5">CBS 101.48</strain>
    </source>
</reference>
<dbReference type="Gene3D" id="3.30.1360.40">
    <property type="match status" value="1"/>
</dbReference>
<dbReference type="InterPro" id="IPR002661">
    <property type="entry name" value="Ribosome_recyc_fac"/>
</dbReference>
<proteinExistence type="inferred from homology"/>
<dbReference type="SUPFAM" id="SSF55194">
    <property type="entry name" value="Ribosome recycling factor, RRF"/>
    <property type="match status" value="1"/>
</dbReference>
<dbReference type="PANTHER" id="PTHR20982:SF3">
    <property type="entry name" value="MITOCHONDRIAL RIBOSOME RECYCLING FACTOR PSEUDO 1"/>
    <property type="match status" value="1"/>
</dbReference>
<dbReference type="InterPro" id="IPR036191">
    <property type="entry name" value="RRF_sf"/>
</dbReference>
<dbReference type="OMA" id="FNPMNNG"/>
<sequence length="260" mass="29488">MNTLLRVIVPAATSINRQFVQAPLIFAKTQPTWRIVDRNVPSVWISARSYAKKTNKKKTGSTPALDVNETSDQTVMLFDEKAMNTRFSQAINALKEQFSALRIGRANPAILDTVRVHIEDVSFSLRDLAQVTIRDPQTLLSVLTTFDFAEKYQAIVDKSIREAGLNLNPVLDSKFIRVPIPKPTKESRDKMAKMASQVAEQSKSRVRLVRQDGMKQLKTDAKTQSKDDIKRTEKLVQTLTDKYNKEVDDLLKLKLKEIQS</sequence>
<evidence type="ECO:0000313" key="5">
    <source>
        <dbReference type="EMBL" id="SAL96809.1"/>
    </source>
</evidence>
<gene>
    <name evidence="5" type="primary">ABSGL_02236.1 scaffold 2873</name>
</gene>
<dbReference type="STRING" id="4829.A0A168LHP3"/>
<dbReference type="InParanoid" id="A0A168LHP3"/>
<comment type="similarity">
    <text evidence="1">Belongs to the RRF family.</text>
</comment>
<feature type="domain" description="Ribosome recycling factor" evidence="4">
    <location>
        <begin position="94"/>
        <end position="258"/>
    </location>
</feature>
<keyword evidence="6" id="KW-1185">Reference proteome</keyword>
<accession>A0A168LHP3</accession>
<evidence type="ECO:0000313" key="6">
    <source>
        <dbReference type="Proteomes" id="UP000078561"/>
    </source>
</evidence>
<organism evidence="5">
    <name type="scientific">Absidia glauca</name>
    <name type="common">Pin mould</name>
    <dbReference type="NCBI Taxonomy" id="4829"/>
    <lineage>
        <taxon>Eukaryota</taxon>
        <taxon>Fungi</taxon>
        <taxon>Fungi incertae sedis</taxon>
        <taxon>Mucoromycota</taxon>
        <taxon>Mucoromycotina</taxon>
        <taxon>Mucoromycetes</taxon>
        <taxon>Mucorales</taxon>
        <taxon>Cunninghamellaceae</taxon>
        <taxon>Absidia</taxon>
    </lineage>
</organism>
<dbReference type="EMBL" id="LT551286">
    <property type="protein sequence ID" value="SAL96809.1"/>
    <property type="molecule type" value="Genomic_DNA"/>
</dbReference>
<comment type="function">
    <text evidence="3">Necessary for protein synthesis in mitochondria. Functions as a ribosome recycling factor in mitochondria.</text>
</comment>
<evidence type="ECO:0000259" key="4">
    <source>
        <dbReference type="Pfam" id="PF01765"/>
    </source>
</evidence>
<dbReference type="Pfam" id="PF01765">
    <property type="entry name" value="RRF"/>
    <property type="match status" value="1"/>
</dbReference>
<dbReference type="InterPro" id="IPR023584">
    <property type="entry name" value="Ribosome_recyc_fac_dom"/>
</dbReference>
<dbReference type="OrthoDB" id="407355at2759"/>
<dbReference type="Gene3D" id="1.10.132.20">
    <property type="entry name" value="Ribosome-recycling factor"/>
    <property type="match status" value="1"/>
</dbReference>
<dbReference type="GO" id="GO:0006412">
    <property type="term" value="P:translation"/>
    <property type="evidence" value="ECO:0007669"/>
    <property type="project" value="UniProtKB-KW"/>
</dbReference>
<dbReference type="GO" id="GO:0043023">
    <property type="term" value="F:ribosomal large subunit binding"/>
    <property type="evidence" value="ECO:0007669"/>
    <property type="project" value="TreeGrafter"/>
</dbReference>
<name>A0A168LHP3_ABSGL</name>
<evidence type="ECO:0000256" key="2">
    <source>
        <dbReference type="ARBA" id="ARBA00022917"/>
    </source>
</evidence>
<evidence type="ECO:0000256" key="3">
    <source>
        <dbReference type="ARBA" id="ARBA00024909"/>
    </source>
</evidence>
<dbReference type="PANTHER" id="PTHR20982">
    <property type="entry name" value="RIBOSOME RECYCLING FACTOR"/>
    <property type="match status" value="1"/>
</dbReference>
<evidence type="ECO:0000256" key="1">
    <source>
        <dbReference type="ARBA" id="ARBA00005912"/>
    </source>
</evidence>
<dbReference type="Proteomes" id="UP000078561">
    <property type="component" value="Unassembled WGS sequence"/>
</dbReference>
<keyword evidence="2" id="KW-0648">Protein biosynthesis</keyword>
<dbReference type="AlphaFoldDB" id="A0A168LHP3"/>